<dbReference type="PROSITE" id="PS00396">
    <property type="entry name" value="TOPO_IA_1"/>
    <property type="match status" value="1"/>
</dbReference>
<dbReference type="Proteomes" id="UP000284219">
    <property type="component" value="Unassembled WGS sequence"/>
</dbReference>
<dbReference type="PROSITE" id="PS52039">
    <property type="entry name" value="TOPO_IA_2"/>
    <property type="match status" value="1"/>
</dbReference>
<keyword evidence="7" id="KW-0238">DNA-binding</keyword>
<evidence type="ECO:0000313" key="15">
    <source>
        <dbReference type="Proteomes" id="UP000284219"/>
    </source>
</evidence>
<dbReference type="GO" id="GO:0003677">
    <property type="term" value="F:DNA binding"/>
    <property type="evidence" value="ECO:0007669"/>
    <property type="project" value="UniProtKB-KW"/>
</dbReference>
<dbReference type="GO" id="GO:0003917">
    <property type="term" value="F:DNA topoisomerase type I (single strand cut, ATP-independent) activity"/>
    <property type="evidence" value="ECO:0007669"/>
    <property type="project" value="UniProtKB-EC"/>
</dbReference>
<dbReference type="InterPro" id="IPR013826">
    <property type="entry name" value="Topo_IA_cen_sub3"/>
</dbReference>
<dbReference type="GO" id="GO:0006281">
    <property type="term" value="P:DNA repair"/>
    <property type="evidence" value="ECO:0007669"/>
    <property type="project" value="TreeGrafter"/>
</dbReference>
<comment type="catalytic activity">
    <reaction evidence="1">
        <text>ATP-independent breakage of single-stranded DNA, followed by passage and rejoining.</text>
        <dbReference type="EC" id="5.6.2.1"/>
    </reaction>
</comment>
<dbReference type="GO" id="GO:0006265">
    <property type="term" value="P:DNA topological change"/>
    <property type="evidence" value="ECO:0007669"/>
    <property type="project" value="InterPro"/>
</dbReference>
<dbReference type="SMART" id="SM00493">
    <property type="entry name" value="TOPRIM"/>
    <property type="match status" value="1"/>
</dbReference>
<evidence type="ECO:0000256" key="8">
    <source>
        <dbReference type="ARBA" id="ARBA00023235"/>
    </source>
</evidence>
<comment type="caution">
    <text evidence="14">The sequence shown here is derived from an EMBL/GenBank/DDBJ whole genome shotgun (WGS) entry which is preliminary data.</text>
</comment>
<dbReference type="Gene3D" id="1.10.290.10">
    <property type="entry name" value="Topoisomerase I, domain 4"/>
    <property type="match status" value="1"/>
</dbReference>
<keyword evidence="8 14" id="KW-0413">Isomerase</keyword>
<dbReference type="PANTHER" id="PTHR11390">
    <property type="entry name" value="PROKARYOTIC DNA TOPOISOMERASE"/>
    <property type="match status" value="1"/>
</dbReference>
<keyword evidence="5" id="KW-0460">Magnesium</keyword>
<evidence type="ECO:0000256" key="6">
    <source>
        <dbReference type="ARBA" id="ARBA00023029"/>
    </source>
</evidence>
<evidence type="ECO:0000256" key="3">
    <source>
        <dbReference type="ARBA" id="ARBA00012891"/>
    </source>
</evidence>
<keyword evidence="4" id="KW-0479">Metal-binding</keyword>
<dbReference type="InterPro" id="IPR003602">
    <property type="entry name" value="Topo_IA_DNA-bd_dom"/>
</dbReference>
<dbReference type="Pfam" id="PF01751">
    <property type="entry name" value="Toprim"/>
    <property type="match status" value="1"/>
</dbReference>
<organism evidence="14 15">
    <name type="scientific">Ammoniphilus oxalaticus</name>
    <dbReference type="NCBI Taxonomy" id="66863"/>
    <lineage>
        <taxon>Bacteria</taxon>
        <taxon>Bacillati</taxon>
        <taxon>Bacillota</taxon>
        <taxon>Bacilli</taxon>
        <taxon>Bacillales</taxon>
        <taxon>Paenibacillaceae</taxon>
        <taxon>Aneurinibacillus group</taxon>
        <taxon>Ammoniphilus</taxon>
    </lineage>
</organism>
<dbReference type="GO" id="GO:0043597">
    <property type="term" value="C:cytoplasmic replication fork"/>
    <property type="evidence" value="ECO:0007669"/>
    <property type="project" value="TreeGrafter"/>
</dbReference>
<dbReference type="Pfam" id="PF01131">
    <property type="entry name" value="Topoisom_bac"/>
    <property type="match status" value="1"/>
</dbReference>
<evidence type="ECO:0000256" key="7">
    <source>
        <dbReference type="ARBA" id="ARBA00023125"/>
    </source>
</evidence>
<accession>A0A419SQB0</accession>
<dbReference type="EMBL" id="MCHY01000003">
    <property type="protein sequence ID" value="RKD26511.1"/>
    <property type="molecule type" value="Genomic_DNA"/>
</dbReference>
<dbReference type="GO" id="GO:0046872">
    <property type="term" value="F:metal ion binding"/>
    <property type="evidence" value="ECO:0007669"/>
    <property type="project" value="UniProtKB-KW"/>
</dbReference>
<dbReference type="SUPFAM" id="SSF56712">
    <property type="entry name" value="Prokaryotic type I DNA topoisomerase"/>
    <property type="match status" value="1"/>
</dbReference>
<dbReference type="NCBIfam" id="TIGR01056">
    <property type="entry name" value="topB"/>
    <property type="match status" value="1"/>
</dbReference>
<dbReference type="OrthoDB" id="9803554at2"/>
<evidence type="ECO:0000256" key="12">
    <source>
        <dbReference type="ARBA" id="ARBA00032877"/>
    </source>
</evidence>
<dbReference type="InterPro" id="IPR006171">
    <property type="entry name" value="TOPRIM_dom"/>
</dbReference>
<evidence type="ECO:0000259" key="13">
    <source>
        <dbReference type="PROSITE" id="PS52039"/>
    </source>
</evidence>
<evidence type="ECO:0000256" key="10">
    <source>
        <dbReference type="ARBA" id="ARBA00031985"/>
    </source>
</evidence>
<dbReference type="InterPro" id="IPR013824">
    <property type="entry name" value="Topo_IA_cen_sub1"/>
</dbReference>
<dbReference type="EC" id="5.6.2.1" evidence="3"/>
<evidence type="ECO:0000313" key="14">
    <source>
        <dbReference type="EMBL" id="RKD26511.1"/>
    </source>
</evidence>
<dbReference type="Gene3D" id="2.70.20.10">
    <property type="entry name" value="Topoisomerase I, domain 3"/>
    <property type="match status" value="1"/>
</dbReference>
<evidence type="ECO:0000256" key="1">
    <source>
        <dbReference type="ARBA" id="ARBA00000213"/>
    </source>
</evidence>
<dbReference type="InterPro" id="IPR023405">
    <property type="entry name" value="Topo_IA_core_domain"/>
</dbReference>
<keyword evidence="6" id="KW-0799">Topoisomerase</keyword>
<feature type="domain" description="Topo IA-type catalytic" evidence="13">
    <location>
        <begin position="161"/>
        <end position="604"/>
    </location>
</feature>
<dbReference type="PRINTS" id="PR00417">
    <property type="entry name" value="PRTPISMRASEI"/>
</dbReference>
<dbReference type="InterPro" id="IPR000380">
    <property type="entry name" value="Topo_IA"/>
</dbReference>
<evidence type="ECO:0000256" key="2">
    <source>
        <dbReference type="ARBA" id="ARBA00009446"/>
    </source>
</evidence>
<dbReference type="RefSeq" id="WP_120188163.1">
    <property type="nucleotide sequence ID" value="NZ_MCHY01000003.1"/>
</dbReference>
<protein>
    <recommendedName>
        <fullName evidence="3">DNA topoisomerase</fullName>
        <ecNumber evidence="3">5.6.2.1</ecNumber>
    </recommendedName>
    <alternativeName>
        <fullName evidence="12">Omega-protein</fullName>
    </alternativeName>
    <alternativeName>
        <fullName evidence="11">Relaxing enzyme</fullName>
    </alternativeName>
    <alternativeName>
        <fullName evidence="9">Swivelase</fullName>
    </alternativeName>
    <alternativeName>
        <fullName evidence="10">Untwisting enzyme</fullName>
    </alternativeName>
</protein>
<dbReference type="CDD" id="cd03362">
    <property type="entry name" value="TOPRIM_TopoIA_TopoIII"/>
    <property type="match status" value="1"/>
</dbReference>
<evidence type="ECO:0000256" key="5">
    <source>
        <dbReference type="ARBA" id="ARBA00022842"/>
    </source>
</evidence>
<dbReference type="InterPro" id="IPR003601">
    <property type="entry name" value="Topo_IA_2"/>
</dbReference>
<dbReference type="InterPro" id="IPR023406">
    <property type="entry name" value="Topo_IA_AS"/>
</dbReference>
<dbReference type="InterPro" id="IPR013825">
    <property type="entry name" value="Topo_IA_cen_sub2"/>
</dbReference>
<reference evidence="14 15" key="1">
    <citation type="submission" date="2016-08" db="EMBL/GenBank/DDBJ databases">
        <title>Novel Firmicute Genomes.</title>
        <authorList>
            <person name="Poppleton D.I."/>
            <person name="Gribaldo S."/>
        </authorList>
    </citation>
    <scope>NUCLEOTIDE SEQUENCE [LARGE SCALE GENOMIC DNA]</scope>
    <source>
        <strain evidence="14 15">RAOx-1</strain>
    </source>
</reference>
<dbReference type="SMART" id="SM00437">
    <property type="entry name" value="TOP1Ac"/>
    <property type="match status" value="1"/>
</dbReference>
<dbReference type="GO" id="GO:0006310">
    <property type="term" value="P:DNA recombination"/>
    <property type="evidence" value="ECO:0007669"/>
    <property type="project" value="TreeGrafter"/>
</dbReference>
<dbReference type="AlphaFoldDB" id="A0A419SQB0"/>
<dbReference type="InterPro" id="IPR005738">
    <property type="entry name" value="TopoIII"/>
</dbReference>
<dbReference type="Gene3D" id="3.40.50.140">
    <property type="match status" value="1"/>
</dbReference>
<keyword evidence="15" id="KW-1185">Reference proteome</keyword>
<comment type="similarity">
    <text evidence="2">Belongs to the type IA topoisomerase family.</text>
</comment>
<proteinExistence type="inferred from homology"/>
<gene>
    <name evidence="14" type="ORF">BEP19_16880</name>
</gene>
<dbReference type="InterPro" id="IPR013497">
    <property type="entry name" value="Topo_IA_cen"/>
</dbReference>
<dbReference type="Gene3D" id="1.10.460.10">
    <property type="entry name" value="Topoisomerase I, domain 2"/>
    <property type="match status" value="1"/>
</dbReference>
<dbReference type="PANTHER" id="PTHR11390:SF21">
    <property type="entry name" value="DNA TOPOISOMERASE 3-ALPHA"/>
    <property type="match status" value="1"/>
</dbReference>
<evidence type="ECO:0000256" key="9">
    <source>
        <dbReference type="ARBA" id="ARBA00030003"/>
    </source>
</evidence>
<dbReference type="Pfam" id="PF13342">
    <property type="entry name" value="Toprim_Crpt"/>
    <property type="match status" value="1"/>
</dbReference>
<dbReference type="InterPro" id="IPR025589">
    <property type="entry name" value="Toprim_C_rpt"/>
</dbReference>
<sequence length="715" mass="81650">MKYIFAEKPSQAKAYADAFTIEKREKTHITLKPCNTFPKGAVITWGIGHLVGLQMPGDYNKEWARWSLDHLPILPDTFRYKPKKETMAQYRAVQGLFKRAEKERATVIVATDIDREGSLIFHSTYQLIGHKAKELKRLWINSLEVDEIRKGFRQLQPIDQDLLKYEEAKTRQIADWIVGMNASQLFTLLLKQKGLNTTLSVGRVQSPTVYMVYQRQKEMENFVSKPFYELFADFTHENGAYSGKAKVKEEQKETVLKLLDEKGLSDLTDDQAVIKDVSKQLKRTPSPRLHSLSTLQTKANRIWKYSPAKVLQVMQSLYEKKIVTYPRTDCNYITENEFAYLSENVRKYQGLISVSFEPKIRKNKRYVDNAKVKEHYAIIPTQSIPSEKTLGGLSNEERNIYFEILKTTLAMFHDDYKYEETTIVTDVKTMEFFTKGRVGIEKGWRSLFSNEKMESGEKTSPQNALPQVLKGDRVSSALEVREGHTTPPKPFTEGGLIQLMKTAGKMVDDESESEILKEIEGIGTEATRSSIIETIKKNGYIEVKKNIVSVTKKGTVLCEAIEGNLLSSPSMTAKWESYLKKIGTGQGSQDFFLKNIVKFIQSTIDEAPLKINQQDIQTLVNEQKDVNYIGNCPICNSGKMVDRKTFYGCTEYKKGCSFSISKMIAGKKLTNKNIKDLLEKKVTAKIKGFKSRAGKVFEARLFIQNQKVAFQFESK</sequence>
<dbReference type="InterPro" id="IPR034144">
    <property type="entry name" value="TOPRIM_TopoIII"/>
</dbReference>
<evidence type="ECO:0000256" key="4">
    <source>
        <dbReference type="ARBA" id="ARBA00022723"/>
    </source>
</evidence>
<name>A0A419SQB0_9BACL</name>
<dbReference type="CDD" id="cd00186">
    <property type="entry name" value="TOP1Ac"/>
    <property type="match status" value="1"/>
</dbReference>
<evidence type="ECO:0000256" key="11">
    <source>
        <dbReference type="ARBA" id="ARBA00032235"/>
    </source>
</evidence>
<dbReference type="SMART" id="SM00436">
    <property type="entry name" value="TOP1Bc"/>
    <property type="match status" value="1"/>
</dbReference>